<dbReference type="SMART" id="SM00034">
    <property type="entry name" value="CLECT"/>
    <property type="match status" value="1"/>
</dbReference>
<dbReference type="InterPro" id="IPR001304">
    <property type="entry name" value="C-type_lectin-like"/>
</dbReference>
<evidence type="ECO:0000313" key="3">
    <source>
        <dbReference type="Proteomes" id="UP001497623"/>
    </source>
</evidence>
<dbReference type="Proteomes" id="UP001497623">
    <property type="component" value="Unassembled WGS sequence"/>
</dbReference>
<sequence length="141" mass="16200">CPSGFIKMSTQCFKIFLDRERSWPEAKTKCEQEGYILAQPDDSVAVDLRKKLYEEYRTDWAWLGARGDGSKFVYAHGGLALDNNSPLWFRGHPRNNVGAERCLLLMVDGGYLSYFINQPTQQYWSMPCSSSMYNYALCEAK</sequence>
<dbReference type="CDD" id="cd00037">
    <property type="entry name" value="CLECT"/>
    <property type="match status" value="1"/>
</dbReference>
<reference evidence="2 3" key="1">
    <citation type="submission" date="2024-05" db="EMBL/GenBank/DDBJ databases">
        <authorList>
            <person name="Wallberg A."/>
        </authorList>
    </citation>
    <scope>NUCLEOTIDE SEQUENCE [LARGE SCALE GENOMIC DNA]</scope>
</reference>
<dbReference type="Gene3D" id="3.10.100.10">
    <property type="entry name" value="Mannose-Binding Protein A, subunit A"/>
    <property type="match status" value="1"/>
</dbReference>
<keyword evidence="3" id="KW-1185">Reference proteome</keyword>
<evidence type="ECO:0000313" key="2">
    <source>
        <dbReference type="EMBL" id="CAL4236603.1"/>
    </source>
</evidence>
<name>A0AAV2STW9_MEGNR</name>
<organism evidence="2 3">
    <name type="scientific">Meganyctiphanes norvegica</name>
    <name type="common">Northern krill</name>
    <name type="synonym">Thysanopoda norvegica</name>
    <dbReference type="NCBI Taxonomy" id="48144"/>
    <lineage>
        <taxon>Eukaryota</taxon>
        <taxon>Metazoa</taxon>
        <taxon>Ecdysozoa</taxon>
        <taxon>Arthropoda</taxon>
        <taxon>Crustacea</taxon>
        <taxon>Multicrustacea</taxon>
        <taxon>Malacostraca</taxon>
        <taxon>Eumalacostraca</taxon>
        <taxon>Eucarida</taxon>
        <taxon>Euphausiacea</taxon>
        <taxon>Euphausiidae</taxon>
        <taxon>Meganyctiphanes</taxon>
    </lineage>
</organism>
<comment type="caution">
    <text evidence="2">The sequence shown here is derived from an EMBL/GenBank/DDBJ whole genome shotgun (WGS) entry which is preliminary data.</text>
</comment>
<feature type="non-terminal residue" evidence="2">
    <location>
        <position position="1"/>
    </location>
</feature>
<dbReference type="SUPFAM" id="SSF56436">
    <property type="entry name" value="C-type lectin-like"/>
    <property type="match status" value="1"/>
</dbReference>
<evidence type="ECO:0000259" key="1">
    <source>
        <dbReference type="PROSITE" id="PS50041"/>
    </source>
</evidence>
<dbReference type="InterPro" id="IPR016186">
    <property type="entry name" value="C-type_lectin-like/link_sf"/>
</dbReference>
<dbReference type="EMBL" id="CAXKWB010119429">
    <property type="protein sequence ID" value="CAL4236603.1"/>
    <property type="molecule type" value="Genomic_DNA"/>
</dbReference>
<protein>
    <recommendedName>
        <fullName evidence="1">C-type lectin domain-containing protein</fullName>
    </recommendedName>
</protein>
<dbReference type="AlphaFoldDB" id="A0AAV2STW9"/>
<dbReference type="PROSITE" id="PS50041">
    <property type="entry name" value="C_TYPE_LECTIN_2"/>
    <property type="match status" value="1"/>
</dbReference>
<dbReference type="InterPro" id="IPR016187">
    <property type="entry name" value="CTDL_fold"/>
</dbReference>
<feature type="domain" description="C-type lectin" evidence="1">
    <location>
        <begin position="8"/>
        <end position="129"/>
    </location>
</feature>
<accession>A0AAV2STW9</accession>
<proteinExistence type="predicted"/>
<gene>
    <name evidence="2" type="ORF">MNOR_LOCUS40271</name>
</gene>